<dbReference type="HOGENOM" id="CLU_2676361_0_0_1"/>
<organism evidence="1 2">
    <name type="scientific">Hyaloperonospora arabidopsidis (strain Emoy2)</name>
    <name type="common">Downy mildew agent</name>
    <name type="synonym">Peronospora arabidopsidis</name>
    <dbReference type="NCBI Taxonomy" id="559515"/>
    <lineage>
        <taxon>Eukaryota</taxon>
        <taxon>Sar</taxon>
        <taxon>Stramenopiles</taxon>
        <taxon>Oomycota</taxon>
        <taxon>Peronosporomycetes</taxon>
        <taxon>Peronosporales</taxon>
        <taxon>Peronosporaceae</taxon>
        <taxon>Hyaloperonospora</taxon>
    </lineage>
</organism>
<accession>M4B6E7</accession>
<dbReference type="InParanoid" id="M4B6E7"/>
<name>M4B6E7_HYAAE</name>
<dbReference type="EMBL" id="JH598543">
    <property type="status" value="NOT_ANNOTATED_CDS"/>
    <property type="molecule type" value="Genomic_DNA"/>
</dbReference>
<keyword evidence="2" id="KW-1185">Reference proteome</keyword>
<dbReference type="EnsemblProtists" id="HpaT801848">
    <property type="protein sequence ID" value="HpaP801848"/>
    <property type="gene ID" value="HpaG801848"/>
</dbReference>
<sequence>MAFRRSVASRAMAKRSLEPGVSNALVIIIATATEGTSTKQYTRMSVEVVSLGVGWRFGKFRNDGSWVDRSCRQPV</sequence>
<dbReference type="VEuPathDB" id="FungiDB:HpaG801848"/>
<evidence type="ECO:0000313" key="1">
    <source>
        <dbReference type="EnsemblProtists" id="HpaP801848"/>
    </source>
</evidence>
<reference evidence="2" key="1">
    <citation type="journal article" date="2010" name="Science">
        <title>Signatures of adaptation to obligate biotrophy in the Hyaloperonospora arabidopsidis genome.</title>
        <authorList>
            <person name="Baxter L."/>
            <person name="Tripathy S."/>
            <person name="Ishaque N."/>
            <person name="Boot N."/>
            <person name="Cabral A."/>
            <person name="Kemen E."/>
            <person name="Thines M."/>
            <person name="Ah-Fong A."/>
            <person name="Anderson R."/>
            <person name="Badejoko W."/>
            <person name="Bittner-Eddy P."/>
            <person name="Boore J.L."/>
            <person name="Chibucos M.C."/>
            <person name="Coates M."/>
            <person name="Dehal P."/>
            <person name="Delehaunty K."/>
            <person name="Dong S."/>
            <person name="Downton P."/>
            <person name="Dumas B."/>
            <person name="Fabro G."/>
            <person name="Fronick C."/>
            <person name="Fuerstenberg S.I."/>
            <person name="Fulton L."/>
            <person name="Gaulin E."/>
            <person name="Govers F."/>
            <person name="Hughes L."/>
            <person name="Humphray S."/>
            <person name="Jiang R.H."/>
            <person name="Judelson H."/>
            <person name="Kamoun S."/>
            <person name="Kyung K."/>
            <person name="Meijer H."/>
            <person name="Minx P."/>
            <person name="Morris P."/>
            <person name="Nelson J."/>
            <person name="Phuntumart V."/>
            <person name="Qutob D."/>
            <person name="Rehmany A."/>
            <person name="Rougon-Cardoso A."/>
            <person name="Ryden P."/>
            <person name="Torto-Alalibo T."/>
            <person name="Studholme D."/>
            <person name="Wang Y."/>
            <person name="Win J."/>
            <person name="Wood J."/>
            <person name="Clifton S.W."/>
            <person name="Rogers J."/>
            <person name="Van den Ackerveken G."/>
            <person name="Jones J.D."/>
            <person name="McDowell J.M."/>
            <person name="Beynon J."/>
            <person name="Tyler B.M."/>
        </authorList>
    </citation>
    <scope>NUCLEOTIDE SEQUENCE [LARGE SCALE GENOMIC DNA]</scope>
    <source>
        <strain evidence="2">Emoy2</strain>
    </source>
</reference>
<proteinExistence type="predicted"/>
<dbReference type="AlphaFoldDB" id="M4B6E7"/>
<dbReference type="Proteomes" id="UP000011713">
    <property type="component" value="Unassembled WGS sequence"/>
</dbReference>
<evidence type="ECO:0000313" key="2">
    <source>
        <dbReference type="Proteomes" id="UP000011713"/>
    </source>
</evidence>
<protein>
    <submittedName>
        <fullName evidence="1">Uncharacterized protein</fullName>
    </submittedName>
</protein>
<reference evidence="1" key="2">
    <citation type="submission" date="2015-06" db="UniProtKB">
        <authorList>
            <consortium name="EnsemblProtists"/>
        </authorList>
    </citation>
    <scope>IDENTIFICATION</scope>
    <source>
        <strain evidence="1">Emoy2</strain>
    </source>
</reference>